<dbReference type="GO" id="GO:0008234">
    <property type="term" value="F:cysteine-type peptidase activity"/>
    <property type="evidence" value="ECO:0007669"/>
    <property type="project" value="UniProtKB-KW"/>
</dbReference>
<evidence type="ECO:0000256" key="4">
    <source>
        <dbReference type="ARBA" id="ARBA00022807"/>
    </source>
</evidence>
<evidence type="ECO:0000256" key="5">
    <source>
        <dbReference type="ARBA" id="ARBA00044503"/>
    </source>
</evidence>
<dbReference type="PANTHER" id="PTHR39178">
    <property type="entry name" value="HYPOTHETICAL RIBOSOME-ASSOCIATED PROTEIN"/>
    <property type="match status" value="1"/>
</dbReference>
<evidence type="ECO:0000256" key="6">
    <source>
        <dbReference type="ARBA" id="ARBA00044538"/>
    </source>
</evidence>
<evidence type="ECO:0000313" key="8">
    <source>
        <dbReference type="Proteomes" id="UP000014541"/>
    </source>
</evidence>
<accession>S3L2P1</accession>
<evidence type="ECO:0000313" key="7">
    <source>
        <dbReference type="EMBL" id="EPF31054.1"/>
    </source>
</evidence>
<dbReference type="CDD" id="cd16332">
    <property type="entry name" value="Prp-like"/>
    <property type="match status" value="1"/>
</dbReference>
<dbReference type="Pfam" id="PF04327">
    <property type="entry name" value="Peptidase_Prp"/>
    <property type="match status" value="1"/>
</dbReference>
<dbReference type="InterPro" id="IPR007422">
    <property type="entry name" value="Peptidase_Prp"/>
</dbReference>
<dbReference type="OrthoDB" id="48998at2"/>
<dbReference type="PANTHER" id="PTHR39178:SF1">
    <property type="entry name" value="RIBOSOMAL-PROCESSING CYSTEINE PROTEASE PRP"/>
    <property type="match status" value="1"/>
</dbReference>
<dbReference type="PATRIC" id="fig|1125699.3.peg.1397"/>
<evidence type="ECO:0000256" key="1">
    <source>
        <dbReference type="ARBA" id="ARBA00022517"/>
    </source>
</evidence>
<proteinExistence type="inferred from homology"/>
<dbReference type="GO" id="GO:0042254">
    <property type="term" value="P:ribosome biogenesis"/>
    <property type="evidence" value="ECO:0007669"/>
    <property type="project" value="UniProtKB-KW"/>
</dbReference>
<dbReference type="HOGENOM" id="CLU_140910_3_0_12"/>
<keyword evidence="8" id="KW-1185">Reference proteome</keyword>
<dbReference type="RefSeq" id="WP_016525665.1">
    <property type="nucleotide sequence ID" value="NZ_KE332518.1"/>
</dbReference>
<gene>
    <name evidence="7" type="ORF">HMPREF9194_01384</name>
</gene>
<comment type="similarity">
    <text evidence="5">Belongs to the Prp family.</text>
</comment>
<reference evidence="7 8" key="1">
    <citation type="submission" date="2013-04" db="EMBL/GenBank/DDBJ databases">
        <title>The Genome Sequence of Treponema maltophilum ATCC 51939.</title>
        <authorList>
            <consortium name="The Broad Institute Genomics Platform"/>
            <person name="Earl A."/>
            <person name="Ward D."/>
            <person name="Feldgarden M."/>
            <person name="Gevers D."/>
            <person name="Leonetti C."/>
            <person name="Blanton J.M."/>
            <person name="Dewhirst F.E."/>
            <person name="Izard J."/>
            <person name="Walker B."/>
            <person name="Young S."/>
            <person name="Zeng Q."/>
            <person name="Gargeya S."/>
            <person name="Fitzgerald M."/>
            <person name="Haas B."/>
            <person name="Abouelleil A."/>
            <person name="Allen A.W."/>
            <person name="Alvarado L."/>
            <person name="Arachchi H.M."/>
            <person name="Berlin A.M."/>
            <person name="Chapman S.B."/>
            <person name="Gainer-Dewar J."/>
            <person name="Goldberg J."/>
            <person name="Griggs A."/>
            <person name="Gujja S."/>
            <person name="Hansen M."/>
            <person name="Howarth C."/>
            <person name="Imamovic A."/>
            <person name="Ireland A."/>
            <person name="Larimer J."/>
            <person name="McCowan C."/>
            <person name="Murphy C."/>
            <person name="Pearson M."/>
            <person name="Poon T.W."/>
            <person name="Priest M."/>
            <person name="Roberts A."/>
            <person name="Saif S."/>
            <person name="Shea T."/>
            <person name="Sisk P."/>
            <person name="Sykes S."/>
            <person name="Wortman J."/>
            <person name="Nusbaum C."/>
            <person name="Birren B."/>
        </authorList>
    </citation>
    <scope>NUCLEOTIDE SEQUENCE [LARGE SCALE GENOMIC DNA]</scope>
    <source>
        <strain evidence="7 8">ATCC 51939</strain>
    </source>
</reference>
<comment type="caution">
    <text evidence="7">The sequence shown here is derived from an EMBL/GenBank/DDBJ whole genome shotgun (WGS) entry which is preliminary data.</text>
</comment>
<dbReference type="GO" id="GO:0006508">
    <property type="term" value="P:proteolysis"/>
    <property type="evidence" value="ECO:0007669"/>
    <property type="project" value="UniProtKB-KW"/>
</dbReference>
<keyword evidence="1" id="KW-0690">Ribosome biogenesis</keyword>
<evidence type="ECO:0000256" key="2">
    <source>
        <dbReference type="ARBA" id="ARBA00022670"/>
    </source>
</evidence>
<evidence type="ECO:0000256" key="3">
    <source>
        <dbReference type="ARBA" id="ARBA00022801"/>
    </source>
</evidence>
<dbReference type="STRING" id="1125699.HMPREF9194_01384"/>
<dbReference type="AlphaFoldDB" id="S3L2P1"/>
<keyword evidence="4" id="KW-0788">Thiol protease</keyword>
<dbReference type="EMBL" id="ATFF01000006">
    <property type="protein sequence ID" value="EPF31054.1"/>
    <property type="molecule type" value="Genomic_DNA"/>
</dbReference>
<keyword evidence="3" id="KW-0378">Hydrolase</keyword>
<name>S3L2P1_TREMA</name>
<dbReference type="Gene3D" id="3.30.70.1490">
    <property type="entry name" value="Cysteine protease Prp"/>
    <property type="match status" value="1"/>
</dbReference>
<dbReference type="Proteomes" id="UP000014541">
    <property type="component" value="Unassembled WGS sequence"/>
</dbReference>
<dbReference type="SUPFAM" id="SSF118010">
    <property type="entry name" value="TM1457-like"/>
    <property type="match status" value="1"/>
</dbReference>
<organism evidence="7 8">
    <name type="scientific">Treponema maltophilum ATCC 51939</name>
    <dbReference type="NCBI Taxonomy" id="1125699"/>
    <lineage>
        <taxon>Bacteria</taxon>
        <taxon>Pseudomonadati</taxon>
        <taxon>Spirochaetota</taxon>
        <taxon>Spirochaetia</taxon>
        <taxon>Spirochaetales</taxon>
        <taxon>Treponemataceae</taxon>
        <taxon>Treponema</taxon>
    </lineage>
</organism>
<sequence>MIRAELTRAQNGELHSCIIRGHAGFAPKGKDIVCAAVSILARTALDVLHEHGGLELKTDSAERGMLSFTVRRKARSSPDPQSTRNDGELSALLSYTADFLQKGFDSLQKEYPAYVSAEFVLADEKDIQLTGGI</sequence>
<keyword evidence="2" id="KW-0645">Protease</keyword>
<dbReference type="eggNOG" id="COG2868">
    <property type="taxonomic scope" value="Bacteria"/>
</dbReference>
<protein>
    <recommendedName>
        <fullName evidence="6">Ribosomal processing cysteine protease Prp</fullName>
    </recommendedName>
</protein>
<dbReference type="InterPro" id="IPR036764">
    <property type="entry name" value="Peptidase_Prp_sf"/>
</dbReference>